<keyword evidence="2" id="KW-0479">Metal-binding</keyword>
<dbReference type="Pfam" id="PF22633">
    <property type="entry name" value="F5_F8_type_C_2"/>
    <property type="match status" value="1"/>
</dbReference>
<evidence type="ECO:0000256" key="3">
    <source>
        <dbReference type="ARBA" id="ARBA00022737"/>
    </source>
</evidence>
<dbReference type="InterPro" id="IPR000436">
    <property type="entry name" value="Sushi_SCR_CCP_dom"/>
</dbReference>
<feature type="signal peptide" evidence="8">
    <location>
        <begin position="1"/>
        <end position="18"/>
    </location>
</feature>
<organism evidence="10 11">
    <name type="scientific">Sinanodonta woodiana</name>
    <name type="common">Chinese pond mussel</name>
    <name type="synonym">Anodonta woodiana</name>
    <dbReference type="NCBI Taxonomy" id="1069815"/>
    <lineage>
        <taxon>Eukaryota</taxon>
        <taxon>Metazoa</taxon>
        <taxon>Spiralia</taxon>
        <taxon>Lophotrochozoa</taxon>
        <taxon>Mollusca</taxon>
        <taxon>Bivalvia</taxon>
        <taxon>Autobranchia</taxon>
        <taxon>Heteroconchia</taxon>
        <taxon>Palaeoheterodonta</taxon>
        <taxon>Unionida</taxon>
        <taxon>Unionoidea</taxon>
        <taxon>Unionidae</taxon>
        <taxon>Unioninae</taxon>
        <taxon>Sinanodonta</taxon>
    </lineage>
</organism>
<dbReference type="CDD" id="cd00033">
    <property type="entry name" value="CCP"/>
    <property type="match status" value="2"/>
</dbReference>
<dbReference type="AlphaFoldDB" id="A0ABD3W523"/>
<dbReference type="PROSITE" id="PS50923">
    <property type="entry name" value="SUSHI"/>
    <property type="match status" value="2"/>
</dbReference>
<evidence type="ECO:0000256" key="7">
    <source>
        <dbReference type="PROSITE-ProRule" id="PRU00302"/>
    </source>
</evidence>
<sequence length="302" mass="33755">MSWQLFLPLIWSLSVVRSQYEPYGENVAYRKPANQSTTYQEYNASLGVDGGVSTNFYDGTCSHTGEGPNYSWWTVDLLGFYFIKFVRIYQWIEKGINRLNGSQIYIKEMDNNWKQIQFNSNSPPDAFNVSVELTKPISEIMLNTSLVQGAAAFICVCELQAFMVIECVPFSIEKGNVTIIRYGDSNQTFTFGTTINVTCHEGYMMSDDGILTNETDNIMNCNATGNWSRNLTCSVTVCGRPPNIPNNSKEIQTPGIAGNNTYNATITMECNEGYNYSLHKKEPLRCGSDGSWTGNLGDCNGN</sequence>
<feature type="domain" description="Sushi" evidence="9">
    <location>
        <begin position="236"/>
        <end position="301"/>
    </location>
</feature>
<comment type="caution">
    <text evidence="10">The sequence shown here is derived from an EMBL/GenBank/DDBJ whole genome shotgun (WGS) entry which is preliminary data.</text>
</comment>
<dbReference type="InterPro" id="IPR050350">
    <property type="entry name" value="Compl-Cell_Adhes-Reg"/>
</dbReference>
<gene>
    <name evidence="10" type="ORF">ACJMK2_040824</name>
</gene>
<accession>A0ABD3W523</accession>
<dbReference type="SUPFAM" id="SSF57535">
    <property type="entry name" value="Complement control module/SCR domain"/>
    <property type="match status" value="2"/>
</dbReference>
<dbReference type="Gene3D" id="2.60.120.260">
    <property type="entry name" value="Galactose-binding domain-like"/>
    <property type="match status" value="1"/>
</dbReference>
<keyword evidence="5" id="KW-1015">Disulfide bond</keyword>
<keyword evidence="4" id="KW-0106">Calcium</keyword>
<keyword evidence="3" id="KW-0677">Repeat</keyword>
<reference evidence="10 11" key="1">
    <citation type="submission" date="2024-11" db="EMBL/GenBank/DDBJ databases">
        <title>Chromosome-level genome assembly of the freshwater bivalve Anodonta woodiana.</title>
        <authorList>
            <person name="Chen X."/>
        </authorList>
    </citation>
    <scope>NUCLEOTIDE SEQUENCE [LARGE SCALE GENOMIC DNA]</scope>
    <source>
        <strain evidence="10">MN2024</strain>
        <tissue evidence="10">Gills</tissue>
    </source>
</reference>
<dbReference type="InterPro" id="IPR008979">
    <property type="entry name" value="Galactose-bd-like_sf"/>
</dbReference>
<dbReference type="SMART" id="SM00032">
    <property type="entry name" value="CCP"/>
    <property type="match status" value="2"/>
</dbReference>
<feature type="chain" id="PRO_5044884555" description="Sushi domain-containing protein" evidence="8">
    <location>
        <begin position="19"/>
        <end position="302"/>
    </location>
</feature>
<dbReference type="InterPro" id="IPR006585">
    <property type="entry name" value="FTP1"/>
</dbReference>
<feature type="domain" description="Sushi" evidence="9">
    <location>
        <begin position="165"/>
        <end position="235"/>
    </location>
</feature>
<keyword evidence="1 7" id="KW-0768">Sushi</keyword>
<dbReference type="EMBL" id="JBJQND010000008">
    <property type="protein sequence ID" value="KAL3867983.1"/>
    <property type="molecule type" value="Genomic_DNA"/>
</dbReference>
<keyword evidence="8" id="KW-0732">Signal</keyword>
<evidence type="ECO:0000256" key="1">
    <source>
        <dbReference type="ARBA" id="ARBA00022659"/>
    </source>
</evidence>
<proteinExistence type="predicted"/>
<dbReference type="SUPFAM" id="SSF49785">
    <property type="entry name" value="Galactose-binding domain-like"/>
    <property type="match status" value="1"/>
</dbReference>
<keyword evidence="6" id="KW-0325">Glycoprotein</keyword>
<evidence type="ECO:0000256" key="2">
    <source>
        <dbReference type="ARBA" id="ARBA00022723"/>
    </source>
</evidence>
<keyword evidence="11" id="KW-1185">Reference proteome</keyword>
<dbReference type="Pfam" id="PF00084">
    <property type="entry name" value="Sushi"/>
    <property type="match status" value="2"/>
</dbReference>
<evidence type="ECO:0000313" key="11">
    <source>
        <dbReference type="Proteomes" id="UP001634394"/>
    </source>
</evidence>
<evidence type="ECO:0000256" key="5">
    <source>
        <dbReference type="ARBA" id="ARBA00023157"/>
    </source>
</evidence>
<comment type="caution">
    <text evidence="7">Lacks conserved residue(s) required for the propagation of feature annotation.</text>
</comment>
<dbReference type="PANTHER" id="PTHR19325">
    <property type="entry name" value="COMPLEMENT COMPONENT-RELATED SUSHI DOMAIN-CONTAINING"/>
    <property type="match status" value="1"/>
</dbReference>
<evidence type="ECO:0000256" key="6">
    <source>
        <dbReference type="ARBA" id="ARBA00023180"/>
    </source>
</evidence>
<dbReference type="SMART" id="SM00607">
    <property type="entry name" value="FTP"/>
    <property type="match status" value="1"/>
</dbReference>
<dbReference type="Proteomes" id="UP001634394">
    <property type="component" value="Unassembled WGS sequence"/>
</dbReference>
<dbReference type="InterPro" id="IPR035976">
    <property type="entry name" value="Sushi/SCR/CCP_sf"/>
</dbReference>
<dbReference type="Gene3D" id="2.10.70.10">
    <property type="entry name" value="Complement Module, domain 1"/>
    <property type="match status" value="2"/>
</dbReference>
<protein>
    <recommendedName>
        <fullName evidence="9">Sushi domain-containing protein</fullName>
    </recommendedName>
</protein>
<evidence type="ECO:0000313" key="10">
    <source>
        <dbReference type="EMBL" id="KAL3867983.1"/>
    </source>
</evidence>
<name>A0ABD3W523_SINWO</name>
<dbReference type="PANTHER" id="PTHR19325:SF575">
    <property type="entry name" value="LOCOMOTION-RELATED PROTEIN HIKARU GENKI"/>
    <property type="match status" value="1"/>
</dbReference>
<dbReference type="GO" id="GO:0046872">
    <property type="term" value="F:metal ion binding"/>
    <property type="evidence" value="ECO:0007669"/>
    <property type="project" value="UniProtKB-KW"/>
</dbReference>
<evidence type="ECO:0000259" key="9">
    <source>
        <dbReference type="PROSITE" id="PS50923"/>
    </source>
</evidence>
<evidence type="ECO:0000256" key="8">
    <source>
        <dbReference type="SAM" id="SignalP"/>
    </source>
</evidence>
<evidence type="ECO:0000256" key="4">
    <source>
        <dbReference type="ARBA" id="ARBA00022837"/>
    </source>
</evidence>